<keyword evidence="1" id="KW-1133">Transmembrane helix</keyword>
<reference evidence="2" key="1">
    <citation type="submission" date="2022-06" db="EMBL/GenBank/DDBJ databases">
        <title>Sphingomonas sp. nov. isolated from rhizosphere soil of tomato.</title>
        <authorList>
            <person name="Dong H."/>
            <person name="Gao R."/>
        </authorList>
    </citation>
    <scope>NUCLEOTIDE SEQUENCE</scope>
    <source>
        <strain evidence="2">MMSM24</strain>
    </source>
</reference>
<proteinExistence type="predicted"/>
<dbReference type="AlphaFoldDB" id="A0AA41Z688"/>
<keyword evidence="1" id="KW-0472">Membrane</keyword>
<evidence type="ECO:0000313" key="2">
    <source>
        <dbReference type="EMBL" id="MCW6533622.1"/>
    </source>
</evidence>
<protein>
    <submittedName>
        <fullName evidence="2">Uncharacterized protein</fullName>
    </submittedName>
</protein>
<feature type="transmembrane region" description="Helical" evidence="1">
    <location>
        <begin position="12"/>
        <end position="36"/>
    </location>
</feature>
<organism evidence="2 3">
    <name type="scientific">Sphingomonas lycopersici</name>
    <dbReference type="NCBI Taxonomy" id="2951807"/>
    <lineage>
        <taxon>Bacteria</taxon>
        <taxon>Pseudomonadati</taxon>
        <taxon>Pseudomonadota</taxon>
        <taxon>Alphaproteobacteria</taxon>
        <taxon>Sphingomonadales</taxon>
        <taxon>Sphingomonadaceae</taxon>
        <taxon>Sphingomonas</taxon>
    </lineage>
</organism>
<dbReference type="Proteomes" id="UP001165565">
    <property type="component" value="Unassembled WGS sequence"/>
</dbReference>
<evidence type="ECO:0000256" key="1">
    <source>
        <dbReference type="SAM" id="Phobius"/>
    </source>
</evidence>
<evidence type="ECO:0000313" key="3">
    <source>
        <dbReference type="Proteomes" id="UP001165565"/>
    </source>
</evidence>
<keyword evidence="1" id="KW-0812">Transmembrane</keyword>
<comment type="caution">
    <text evidence="2">The sequence shown here is derived from an EMBL/GenBank/DDBJ whole genome shotgun (WGS) entry which is preliminary data.</text>
</comment>
<name>A0AA41Z688_9SPHN</name>
<gene>
    <name evidence="2" type="ORF">NEE01_02350</name>
</gene>
<sequence>MSEDKTTIVKTGGGGSTVIAFILGIIVVLVALYVVFGTDLLRNAPQKVDANVKIETPGNS</sequence>
<keyword evidence="3" id="KW-1185">Reference proteome</keyword>
<dbReference type="RefSeq" id="WP_265267639.1">
    <property type="nucleotide sequence ID" value="NZ_JANFAV010000001.1"/>
</dbReference>
<accession>A0AA41Z688</accession>
<dbReference type="EMBL" id="JANFAV010000001">
    <property type="protein sequence ID" value="MCW6533622.1"/>
    <property type="molecule type" value="Genomic_DNA"/>
</dbReference>